<reference evidence="2 3" key="1">
    <citation type="submission" date="2019-03" db="EMBL/GenBank/DDBJ databases">
        <title>Genomic analyses of the natural microbiome of Caenorhabditis elegans.</title>
        <authorList>
            <person name="Samuel B."/>
        </authorList>
    </citation>
    <scope>NUCLEOTIDE SEQUENCE [LARGE SCALE GENOMIC DNA]</scope>
    <source>
        <strain evidence="2 3">JUb102</strain>
    </source>
</reference>
<dbReference type="InterPro" id="IPR006119">
    <property type="entry name" value="Resolv_N"/>
</dbReference>
<feature type="domain" description="Resolvase/invertase-type recombinase catalytic" evidence="1">
    <location>
        <begin position="1"/>
        <end position="28"/>
    </location>
</feature>
<gene>
    <name evidence="2" type="ORF">EC835_1153</name>
</gene>
<name>A0A4V6P046_9GAMM</name>
<evidence type="ECO:0000313" key="3">
    <source>
        <dbReference type="Proteomes" id="UP000295055"/>
    </source>
</evidence>
<dbReference type="Proteomes" id="UP000295055">
    <property type="component" value="Unassembled WGS sequence"/>
</dbReference>
<dbReference type="AlphaFoldDB" id="A0A4V6P046"/>
<comment type="caution">
    <text evidence="2">The sequence shown here is derived from an EMBL/GenBank/DDBJ whole genome shotgun (WGS) entry which is preliminary data.</text>
</comment>
<dbReference type="EMBL" id="SMAS01000015">
    <property type="protein sequence ID" value="TCT28806.1"/>
    <property type="molecule type" value="Genomic_DNA"/>
</dbReference>
<organism evidence="2 3">
    <name type="scientific">Providencia alcalifaciens</name>
    <dbReference type="NCBI Taxonomy" id="126385"/>
    <lineage>
        <taxon>Bacteria</taxon>
        <taxon>Pseudomonadati</taxon>
        <taxon>Pseudomonadota</taxon>
        <taxon>Gammaproteobacteria</taxon>
        <taxon>Enterobacterales</taxon>
        <taxon>Morganellaceae</taxon>
        <taxon>Providencia</taxon>
    </lineage>
</organism>
<dbReference type="GO" id="GO:0000150">
    <property type="term" value="F:DNA strand exchange activity"/>
    <property type="evidence" value="ECO:0007669"/>
    <property type="project" value="InterPro"/>
</dbReference>
<evidence type="ECO:0000313" key="2">
    <source>
        <dbReference type="EMBL" id="TCT28806.1"/>
    </source>
</evidence>
<dbReference type="PROSITE" id="PS51736">
    <property type="entry name" value="RECOMBINASES_3"/>
    <property type="match status" value="1"/>
</dbReference>
<protein>
    <submittedName>
        <fullName evidence="2">Resolvase-like protein</fullName>
    </submittedName>
</protein>
<accession>A0A4V6P046</accession>
<dbReference type="GO" id="GO:0003677">
    <property type="term" value="F:DNA binding"/>
    <property type="evidence" value="ECO:0007669"/>
    <property type="project" value="InterPro"/>
</dbReference>
<evidence type="ECO:0000259" key="1">
    <source>
        <dbReference type="PROSITE" id="PS51736"/>
    </source>
</evidence>
<sequence length="74" mass="8475">MMSAFSQFERALIRERQAEGIAAKKHREEQTGRPPADKRKVVMVDELKAKGIRLELACDNVGIGVLTYYKLRKK</sequence>
<proteinExistence type="predicted"/>